<evidence type="ECO:0000313" key="3">
    <source>
        <dbReference type="Proteomes" id="UP000037178"/>
    </source>
</evidence>
<dbReference type="PANTHER" id="PTHR43792">
    <property type="entry name" value="GNAT FAMILY, PUTATIVE (AFU_ORTHOLOGUE AFUA_3G00765)-RELATED-RELATED"/>
    <property type="match status" value="1"/>
</dbReference>
<dbReference type="RefSeq" id="WP_049641596.1">
    <property type="nucleotide sequence ID" value="NZ_LFTY01000001.1"/>
</dbReference>
<dbReference type="InterPro" id="IPR051531">
    <property type="entry name" value="N-acetyltransferase"/>
</dbReference>
<proteinExistence type="predicted"/>
<keyword evidence="2" id="KW-0067">ATP-binding</keyword>
<evidence type="ECO:0000313" key="2">
    <source>
        <dbReference type="EMBL" id="KMW60521.1"/>
    </source>
</evidence>
<dbReference type="GO" id="GO:0016747">
    <property type="term" value="F:acyltransferase activity, transferring groups other than amino-acyl groups"/>
    <property type="evidence" value="ECO:0007669"/>
    <property type="project" value="InterPro"/>
</dbReference>
<dbReference type="AlphaFoldDB" id="A0A0J9ECW0"/>
<dbReference type="InterPro" id="IPR016181">
    <property type="entry name" value="Acyl_CoA_acyltransferase"/>
</dbReference>
<comment type="caution">
    <text evidence="2">The sequence shown here is derived from an EMBL/GenBank/DDBJ whole genome shotgun (WGS) entry which is preliminary data.</text>
</comment>
<name>A0A0J9ECW0_9RHOB</name>
<accession>A0A0J9ECW0</accession>
<dbReference type="OrthoDB" id="6293260at2"/>
<dbReference type="InterPro" id="IPR000182">
    <property type="entry name" value="GNAT_dom"/>
</dbReference>
<keyword evidence="2" id="KW-0347">Helicase</keyword>
<dbReference type="Gene3D" id="3.40.630.30">
    <property type="match status" value="1"/>
</dbReference>
<dbReference type="Pfam" id="PF13302">
    <property type="entry name" value="Acetyltransf_3"/>
    <property type="match status" value="1"/>
</dbReference>
<dbReference type="Proteomes" id="UP000037178">
    <property type="component" value="Unassembled WGS sequence"/>
</dbReference>
<dbReference type="PATRIC" id="fig|1675527.3.peg.738"/>
<evidence type="ECO:0000259" key="1">
    <source>
        <dbReference type="PROSITE" id="PS51186"/>
    </source>
</evidence>
<dbReference type="PANTHER" id="PTHR43792:SF1">
    <property type="entry name" value="N-ACETYLTRANSFERASE DOMAIN-CONTAINING PROTEIN"/>
    <property type="match status" value="1"/>
</dbReference>
<dbReference type="SUPFAM" id="SSF55729">
    <property type="entry name" value="Acyl-CoA N-acyltransferases (Nat)"/>
    <property type="match status" value="1"/>
</dbReference>
<sequence length="176" mass="19179">MTALHKIPTLTTERLVLRAPTMADFPAWAAFRADPVRSAGVGGPHGVGDAWEKFAEIIGHWHFHGFGRFLVADKSTDEPLGVVGPFHPPDWPEPEIAWSVFAAAEGKGVAFEAALASRRWAYETLGWTTVISMVMPGNTRSSKLAERIGCTRDPDYVHEDMGAMECWRHPGPGGAS</sequence>
<protein>
    <submittedName>
        <fullName evidence="2">Protein export cytoplasm protein SecA ATPase RNA helicase</fullName>
    </submittedName>
</protein>
<dbReference type="GO" id="GO:0004386">
    <property type="term" value="F:helicase activity"/>
    <property type="evidence" value="ECO:0007669"/>
    <property type="project" value="UniProtKB-KW"/>
</dbReference>
<gene>
    <name evidence="2" type="ORF">AIOL_000677</name>
</gene>
<reference evidence="2 3" key="1">
    <citation type="submission" date="2015-06" db="EMBL/GenBank/DDBJ databases">
        <title>Draft genome sequence of an Alphaproteobacteria species associated to the Mediterranean sponge Oscarella lobularis.</title>
        <authorList>
            <person name="Jourda C."/>
            <person name="Santini S."/>
            <person name="Claverie J.-M."/>
        </authorList>
    </citation>
    <scope>NUCLEOTIDE SEQUENCE [LARGE SCALE GENOMIC DNA]</scope>
    <source>
        <strain evidence="2">IGS</strain>
    </source>
</reference>
<keyword evidence="2" id="KW-0378">Hydrolase</keyword>
<keyword evidence="3" id="KW-1185">Reference proteome</keyword>
<feature type="domain" description="N-acetyltransferase" evidence="1">
    <location>
        <begin position="15"/>
        <end position="169"/>
    </location>
</feature>
<dbReference type="STRING" id="1675527.AIOL_000677"/>
<dbReference type="EMBL" id="LFTY01000001">
    <property type="protein sequence ID" value="KMW60521.1"/>
    <property type="molecule type" value="Genomic_DNA"/>
</dbReference>
<keyword evidence="2" id="KW-0547">Nucleotide-binding</keyword>
<dbReference type="PROSITE" id="PS51186">
    <property type="entry name" value="GNAT"/>
    <property type="match status" value="1"/>
</dbReference>
<organism evidence="2 3">
    <name type="scientific">Candidatus Rhodobacter oscarellae</name>
    <dbReference type="NCBI Taxonomy" id="1675527"/>
    <lineage>
        <taxon>Bacteria</taxon>
        <taxon>Pseudomonadati</taxon>
        <taxon>Pseudomonadota</taxon>
        <taxon>Alphaproteobacteria</taxon>
        <taxon>Rhodobacterales</taxon>
        <taxon>Rhodobacter group</taxon>
        <taxon>Rhodobacter</taxon>
    </lineage>
</organism>